<dbReference type="PANTHER" id="PTHR23267">
    <property type="entry name" value="IMMUNOGLOBULIN LIGHT CHAIN"/>
    <property type="match status" value="1"/>
</dbReference>
<keyword evidence="3" id="KW-1015">Disulfide bond</keyword>
<dbReference type="InterPro" id="IPR050150">
    <property type="entry name" value="IgV_Light_Chain"/>
</dbReference>
<feature type="signal peptide" evidence="5">
    <location>
        <begin position="1"/>
        <end position="20"/>
    </location>
</feature>
<reference evidence="7" key="1">
    <citation type="submission" date="2025-08" db="UniProtKB">
        <authorList>
            <consortium name="Ensembl"/>
        </authorList>
    </citation>
    <scope>IDENTIFICATION</scope>
</reference>
<dbReference type="InterPro" id="IPR013106">
    <property type="entry name" value="Ig_V-set"/>
</dbReference>
<sequence>MRTPAPFLGLLLFCFLGARCDVQMTQSPSSLFASLGERVSLTCQASQSISNYLNWYQQTPGKAPRLLIYGASKLEDGVPSRFSGTGYGTDFTFTISSVEEEDVATYFCLQHSYLPPTMIQPALVRGPPSAACSKSAKIRSAASVILATKSEKDSRGFWTIFVSCQVASPARESTFQALIPFHLIQNY</sequence>
<evidence type="ECO:0000256" key="4">
    <source>
        <dbReference type="ARBA" id="ARBA00043265"/>
    </source>
</evidence>
<reference evidence="7" key="2">
    <citation type="submission" date="2025-09" db="UniProtKB">
        <authorList>
            <consortium name="Ensembl"/>
        </authorList>
    </citation>
    <scope>IDENTIFICATION</scope>
</reference>
<dbReference type="Proteomes" id="UP000694415">
    <property type="component" value="Unplaced"/>
</dbReference>
<dbReference type="GO" id="GO:0019814">
    <property type="term" value="C:immunoglobulin complex"/>
    <property type="evidence" value="ECO:0007669"/>
    <property type="project" value="UniProtKB-KW"/>
</dbReference>
<dbReference type="SUPFAM" id="SSF48726">
    <property type="entry name" value="Immunoglobulin"/>
    <property type="match status" value="1"/>
</dbReference>
<evidence type="ECO:0000313" key="8">
    <source>
        <dbReference type="Proteomes" id="UP000694415"/>
    </source>
</evidence>
<dbReference type="GO" id="GO:0005886">
    <property type="term" value="C:plasma membrane"/>
    <property type="evidence" value="ECO:0007669"/>
    <property type="project" value="UniProtKB-ARBA"/>
</dbReference>
<evidence type="ECO:0000256" key="2">
    <source>
        <dbReference type="ARBA" id="ARBA00023130"/>
    </source>
</evidence>
<dbReference type="GO" id="GO:0005576">
    <property type="term" value="C:extracellular region"/>
    <property type="evidence" value="ECO:0007669"/>
    <property type="project" value="UniProtKB-ARBA"/>
</dbReference>
<feature type="domain" description="Ig-like" evidence="6">
    <location>
        <begin position="6"/>
        <end position="108"/>
    </location>
</feature>
<dbReference type="Gene3D" id="2.60.40.10">
    <property type="entry name" value="Immunoglobulins"/>
    <property type="match status" value="1"/>
</dbReference>
<dbReference type="GO" id="GO:0002250">
    <property type="term" value="P:adaptive immune response"/>
    <property type="evidence" value="ECO:0007669"/>
    <property type="project" value="UniProtKB-KW"/>
</dbReference>
<keyword evidence="4" id="KW-1280">Immunoglobulin</keyword>
<keyword evidence="8" id="KW-1185">Reference proteome</keyword>
<name>A0A8C6HM04_MUSSI</name>
<dbReference type="PROSITE" id="PS50835">
    <property type="entry name" value="IG_LIKE"/>
    <property type="match status" value="1"/>
</dbReference>
<keyword evidence="2" id="KW-1064">Adaptive immunity</keyword>
<evidence type="ECO:0000313" key="7">
    <source>
        <dbReference type="Ensembl" id="ENSMSIP00000023987.1"/>
    </source>
</evidence>
<keyword evidence="1" id="KW-0391">Immunity</keyword>
<feature type="chain" id="PRO_5034579521" description="Ig-like domain-containing protein" evidence="5">
    <location>
        <begin position="21"/>
        <end position="187"/>
    </location>
</feature>
<protein>
    <recommendedName>
        <fullName evidence="6">Ig-like domain-containing protein</fullName>
    </recommendedName>
</protein>
<evidence type="ECO:0000256" key="3">
    <source>
        <dbReference type="ARBA" id="ARBA00023157"/>
    </source>
</evidence>
<dbReference type="AlphaFoldDB" id="A0A8C6HM04"/>
<accession>A0A8C6HM04</accession>
<dbReference type="Ensembl" id="ENSMSIT00000030264.1">
    <property type="protein sequence ID" value="ENSMSIP00000023987.1"/>
    <property type="gene ID" value="ENSMSIG00000020298.1"/>
</dbReference>
<dbReference type="Pfam" id="PF07686">
    <property type="entry name" value="V-set"/>
    <property type="match status" value="1"/>
</dbReference>
<dbReference type="FunFam" id="2.60.40.10:FF:000212">
    <property type="entry name" value="Immunoglobulin kappa chain variable 12-38"/>
    <property type="match status" value="1"/>
</dbReference>
<proteinExistence type="predicted"/>
<dbReference type="InterPro" id="IPR003599">
    <property type="entry name" value="Ig_sub"/>
</dbReference>
<keyword evidence="5" id="KW-0732">Signal</keyword>
<dbReference type="SMART" id="SM00406">
    <property type="entry name" value="IGv"/>
    <property type="match status" value="1"/>
</dbReference>
<organism evidence="7 8">
    <name type="scientific">Mus spicilegus</name>
    <name type="common">Mound-building mouse</name>
    <dbReference type="NCBI Taxonomy" id="10103"/>
    <lineage>
        <taxon>Eukaryota</taxon>
        <taxon>Metazoa</taxon>
        <taxon>Chordata</taxon>
        <taxon>Craniata</taxon>
        <taxon>Vertebrata</taxon>
        <taxon>Euteleostomi</taxon>
        <taxon>Mammalia</taxon>
        <taxon>Eutheria</taxon>
        <taxon>Euarchontoglires</taxon>
        <taxon>Glires</taxon>
        <taxon>Rodentia</taxon>
        <taxon>Myomorpha</taxon>
        <taxon>Muroidea</taxon>
        <taxon>Muridae</taxon>
        <taxon>Murinae</taxon>
        <taxon>Mus</taxon>
        <taxon>Mus</taxon>
    </lineage>
</organism>
<evidence type="ECO:0000259" key="6">
    <source>
        <dbReference type="PROSITE" id="PS50835"/>
    </source>
</evidence>
<dbReference type="GeneTree" id="ENSGT00940000162515"/>
<evidence type="ECO:0000256" key="5">
    <source>
        <dbReference type="SAM" id="SignalP"/>
    </source>
</evidence>
<dbReference type="InterPro" id="IPR013783">
    <property type="entry name" value="Ig-like_fold"/>
</dbReference>
<evidence type="ECO:0000256" key="1">
    <source>
        <dbReference type="ARBA" id="ARBA00022859"/>
    </source>
</evidence>
<dbReference type="InterPro" id="IPR007110">
    <property type="entry name" value="Ig-like_dom"/>
</dbReference>
<dbReference type="InterPro" id="IPR036179">
    <property type="entry name" value="Ig-like_dom_sf"/>
</dbReference>
<dbReference type="SMART" id="SM00409">
    <property type="entry name" value="IG"/>
    <property type="match status" value="1"/>
</dbReference>